<feature type="domain" description="Flavodoxin-like" evidence="1">
    <location>
        <begin position="11"/>
        <end position="112"/>
    </location>
</feature>
<proteinExistence type="predicted"/>
<dbReference type="GO" id="GO:0010181">
    <property type="term" value="F:FMN binding"/>
    <property type="evidence" value="ECO:0007669"/>
    <property type="project" value="InterPro"/>
</dbReference>
<dbReference type="EMBL" id="CP047591">
    <property type="protein sequence ID" value="QHI71577.1"/>
    <property type="molecule type" value="Genomic_DNA"/>
</dbReference>
<accession>A0A6P1MCF0</accession>
<dbReference type="SUPFAM" id="SSF52218">
    <property type="entry name" value="Flavoproteins"/>
    <property type="match status" value="1"/>
</dbReference>
<dbReference type="GO" id="GO:0016651">
    <property type="term" value="F:oxidoreductase activity, acting on NAD(P)H"/>
    <property type="evidence" value="ECO:0007669"/>
    <property type="project" value="UniProtKB-ARBA"/>
</dbReference>
<sequence length="112" mass="12226">MENANTQYRTITIAFFSGTGCTETVADCLHEQLAETGMDIKKIKISCDSPGIGQTDLLMILSPVYAFSLADIVEKWIKKLPGTNKTSVAIIPVSGEGMYLPILPVRLEVESF</sequence>
<protein>
    <recommendedName>
        <fullName evidence="1">Flavodoxin-like domain-containing protein</fullName>
    </recommendedName>
</protein>
<dbReference type="KEGG" id="amic:Ami3637_03530"/>
<name>A0A6P1MCF0_9FIRM</name>
<dbReference type="InterPro" id="IPR008254">
    <property type="entry name" value="Flavodoxin/NO_synth"/>
</dbReference>
<dbReference type="Gene3D" id="3.40.50.360">
    <property type="match status" value="1"/>
</dbReference>
<dbReference type="PROSITE" id="PS50902">
    <property type="entry name" value="FLAVODOXIN_LIKE"/>
    <property type="match status" value="1"/>
</dbReference>
<evidence type="ECO:0000313" key="2">
    <source>
        <dbReference type="EMBL" id="QHI71577.1"/>
    </source>
</evidence>
<gene>
    <name evidence="2" type="ORF">Ami3637_03530</name>
</gene>
<dbReference type="InterPro" id="IPR029039">
    <property type="entry name" value="Flavoprotein-like_sf"/>
</dbReference>
<reference evidence="2 3" key="1">
    <citation type="submission" date="2020-01" db="EMBL/GenBank/DDBJ databases">
        <title>Genomic analysis of Aminipila sp. CBA3637.</title>
        <authorList>
            <person name="Kim Y.B."/>
            <person name="Roh S.W."/>
        </authorList>
    </citation>
    <scope>NUCLEOTIDE SEQUENCE [LARGE SCALE GENOMIC DNA]</scope>
    <source>
        <strain evidence="2 3">CBA3637</strain>
    </source>
</reference>
<dbReference type="AlphaFoldDB" id="A0A6P1MCF0"/>
<keyword evidence="3" id="KW-1185">Reference proteome</keyword>
<organism evidence="2 3">
    <name type="scientific">Aminipila terrae</name>
    <dbReference type="NCBI Taxonomy" id="2697030"/>
    <lineage>
        <taxon>Bacteria</taxon>
        <taxon>Bacillati</taxon>
        <taxon>Bacillota</taxon>
        <taxon>Clostridia</taxon>
        <taxon>Peptostreptococcales</taxon>
        <taxon>Anaerovoracaceae</taxon>
        <taxon>Aminipila</taxon>
    </lineage>
</organism>
<dbReference type="RefSeq" id="WP_162361351.1">
    <property type="nucleotide sequence ID" value="NZ_CP047591.1"/>
</dbReference>
<evidence type="ECO:0000313" key="3">
    <source>
        <dbReference type="Proteomes" id="UP000463883"/>
    </source>
</evidence>
<evidence type="ECO:0000259" key="1">
    <source>
        <dbReference type="PROSITE" id="PS50902"/>
    </source>
</evidence>
<dbReference type="Proteomes" id="UP000463883">
    <property type="component" value="Chromosome"/>
</dbReference>